<dbReference type="Proteomes" id="UP001230289">
    <property type="component" value="Unassembled WGS sequence"/>
</dbReference>
<dbReference type="InterPro" id="IPR025707">
    <property type="entry name" value="DNA_bp_PD1"/>
</dbReference>
<feature type="domain" description="PPC" evidence="1">
    <location>
        <begin position="5"/>
        <end position="142"/>
    </location>
</feature>
<dbReference type="Gene3D" id="3.30.1330.80">
    <property type="entry name" value="Hypothetical protein, similar to alpha- acetolactate decarboxylase, domain 2"/>
    <property type="match status" value="1"/>
</dbReference>
<organism evidence="2 3">
    <name type="scientific">Microbacterium capsulatum</name>
    <dbReference type="NCBI Taxonomy" id="3041921"/>
    <lineage>
        <taxon>Bacteria</taxon>
        <taxon>Bacillati</taxon>
        <taxon>Actinomycetota</taxon>
        <taxon>Actinomycetes</taxon>
        <taxon>Micrococcales</taxon>
        <taxon>Microbacteriaceae</taxon>
        <taxon>Microbacterium</taxon>
    </lineage>
</organism>
<protein>
    <submittedName>
        <fullName evidence="2">DNA-binding protein</fullName>
    </submittedName>
</protein>
<dbReference type="PIRSF" id="PIRSF016702">
    <property type="entry name" value="DNA_bp_PD1"/>
    <property type="match status" value="1"/>
</dbReference>
<proteinExistence type="predicted"/>
<dbReference type="GO" id="GO:0003677">
    <property type="term" value="F:DNA binding"/>
    <property type="evidence" value="ECO:0007669"/>
    <property type="project" value="UniProtKB-KW"/>
</dbReference>
<evidence type="ECO:0000259" key="1">
    <source>
        <dbReference type="PROSITE" id="PS51742"/>
    </source>
</evidence>
<dbReference type="InterPro" id="IPR005175">
    <property type="entry name" value="PPC_dom"/>
</dbReference>
<accession>A0ABU0XDB7</accession>
<sequence>MKHFFDASSDTHLLVLRKGEELMRTLDEFAVTQSLAGGWVDIVGGAANATLGYYDPAAKQYRWQRFEEPLEITGLHGNLSYADGRPLWHVHGTFSRADYSVLGGHVKECLIGLTGEVLLTTRRDRLTRVHDEETGLKLLAAP</sequence>
<dbReference type="CDD" id="cd11378">
    <property type="entry name" value="DUF296"/>
    <property type="match status" value="1"/>
</dbReference>
<comment type="caution">
    <text evidence="2">The sequence shown here is derived from an EMBL/GenBank/DDBJ whole genome shotgun (WGS) entry which is preliminary data.</text>
</comment>
<reference evidence="2 3" key="1">
    <citation type="submission" date="2023-08" db="EMBL/GenBank/DDBJ databases">
        <title>Microbacterium sp. nov., isolated from a waste landfill.</title>
        <authorList>
            <person name="Wen W."/>
        </authorList>
    </citation>
    <scope>NUCLEOTIDE SEQUENCE [LARGE SCALE GENOMIC DNA]</scope>
    <source>
        <strain evidence="2 3">ASV81</strain>
    </source>
</reference>
<dbReference type="Pfam" id="PF03479">
    <property type="entry name" value="PCC"/>
    <property type="match status" value="1"/>
</dbReference>
<keyword evidence="2" id="KW-0238">DNA-binding</keyword>
<dbReference type="PANTHER" id="PTHR34988:SF1">
    <property type="entry name" value="DNA-BINDING PROTEIN"/>
    <property type="match status" value="1"/>
</dbReference>
<dbReference type="PANTHER" id="PTHR34988">
    <property type="entry name" value="PROTEIN, PUTATIVE-RELATED"/>
    <property type="match status" value="1"/>
</dbReference>
<dbReference type="EMBL" id="JAVFCB010000002">
    <property type="protein sequence ID" value="MDQ4212947.1"/>
    <property type="molecule type" value="Genomic_DNA"/>
</dbReference>
<dbReference type="PROSITE" id="PS51742">
    <property type="entry name" value="PPC"/>
    <property type="match status" value="1"/>
</dbReference>
<evidence type="ECO:0000313" key="2">
    <source>
        <dbReference type="EMBL" id="MDQ4212947.1"/>
    </source>
</evidence>
<evidence type="ECO:0000313" key="3">
    <source>
        <dbReference type="Proteomes" id="UP001230289"/>
    </source>
</evidence>
<keyword evidence="3" id="KW-1185">Reference proteome</keyword>
<name>A0ABU0XDB7_9MICO</name>
<dbReference type="RefSeq" id="WP_308487893.1">
    <property type="nucleotide sequence ID" value="NZ_JAVFCB010000002.1"/>
</dbReference>
<dbReference type="SUPFAM" id="SSF117856">
    <property type="entry name" value="AF0104/ALDC/Ptd012-like"/>
    <property type="match status" value="1"/>
</dbReference>
<gene>
    <name evidence="2" type="ORF">RBR11_03375</name>
</gene>